<dbReference type="InterPro" id="IPR019857">
    <property type="entry name" value="CRISPR-assoc_Cas1_YPEST-subtyp"/>
</dbReference>
<dbReference type="GO" id="GO:0043571">
    <property type="term" value="P:maintenance of CRISPR repeat elements"/>
    <property type="evidence" value="ECO:0007669"/>
    <property type="project" value="InterPro"/>
</dbReference>
<evidence type="ECO:0000256" key="7">
    <source>
        <dbReference type="ARBA" id="ARBA00023125"/>
    </source>
</evidence>
<reference evidence="8 9" key="1">
    <citation type="journal article" date="2012" name="J. Bacteriol.">
        <title>Complete genome sequence of Klebsiella oxytoca KCTC 1686, used in production of 2,3-butanediol.</title>
        <authorList>
            <person name="Shin S.H."/>
            <person name="Kim S."/>
            <person name="Kim J.Y."/>
            <person name="Lee S."/>
            <person name="Um Y."/>
            <person name="Oh M.K."/>
            <person name="Kim Y.R."/>
            <person name="Lee J."/>
            <person name="Yang K.S."/>
        </authorList>
    </citation>
    <scope>NUCLEOTIDE SEQUENCE [LARGE SCALE GENOMIC DNA]</scope>
    <source>
        <strain evidence="9">ATCC 8724 / DSM 4798 / JCM 20051 / NBRC 3318 / NRRL B-199 / KCTC 1686</strain>
    </source>
</reference>
<evidence type="ECO:0000256" key="2">
    <source>
        <dbReference type="ARBA" id="ARBA00022723"/>
    </source>
</evidence>
<evidence type="ECO:0000256" key="6">
    <source>
        <dbReference type="ARBA" id="ARBA00023118"/>
    </source>
</evidence>
<accession>A0A0H3H6E9</accession>
<keyword evidence="1" id="KW-0540">Nuclease</keyword>
<dbReference type="NCBIfam" id="TIGR00287">
    <property type="entry name" value="cas1"/>
    <property type="match status" value="1"/>
</dbReference>
<evidence type="ECO:0000256" key="1">
    <source>
        <dbReference type="ARBA" id="ARBA00022722"/>
    </source>
</evidence>
<dbReference type="EMBL" id="CP003218">
    <property type="protein sequence ID" value="AEX04891.1"/>
    <property type="molecule type" value="Genomic_DNA"/>
</dbReference>
<dbReference type="RefSeq" id="WP_014228621.1">
    <property type="nucleotide sequence ID" value="NC_016612.1"/>
</dbReference>
<evidence type="ECO:0000256" key="4">
    <source>
        <dbReference type="ARBA" id="ARBA00022801"/>
    </source>
</evidence>
<dbReference type="InterPro" id="IPR002729">
    <property type="entry name" value="CRISPR-assoc_Cas1"/>
</dbReference>
<gene>
    <name evidence="8" type="ordered locus">KOX_15835</name>
</gene>
<name>A0A0H3H6E9_KLEM8</name>
<dbReference type="Pfam" id="PF01867">
    <property type="entry name" value="Cas_Cas1"/>
    <property type="match status" value="1"/>
</dbReference>
<dbReference type="GO" id="GO:0003677">
    <property type="term" value="F:DNA binding"/>
    <property type="evidence" value="ECO:0007669"/>
    <property type="project" value="UniProtKB-KW"/>
</dbReference>
<organism evidence="8 9">
    <name type="scientific">Klebsiella michiganensis (strain ATCC 8724 / DSM 4798 / JCM 20051 / NBRC 3318 / NRRL B-199 / KCTC 1686 / BUCSAV 143 / CCM 1901)</name>
    <dbReference type="NCBI Taxonomy" id="1006551"/>
    <lineage>
        <taxon>Bacteria</taxon>
        <taxon>Pseudomonadati</taxon>
        <taxon>Pseudomonadota</taxon>
        <taxon>Gammaproteobacteria</taxon>
        <taxon>Enterobacterales</taxon>
        <taxon>Enterobacteriaceae</taxon>
        <taxon>Klebsiella/Raoultella group</taxon>
        <taxon>Klebsiella</taxon>
    </lineage>
</organism>
<dbReference type="GO" id="GO:0004520">
    <property type="term" value="F:DNA endonuclease activity"/>
    <property type="evidence" value="ECO:0007669"/>
    <property type="project" value="InterPro"/>
</dbReference>
<dbReference type="InterPro" id="IPR042206">
    <property type="entry name" value="CRISPR-assoc_Cas1_C"/>
</dbReference>
<keyword evidence="3" id="KW-0255">Endonuclease</keyword>
<proteinExistence type="predicted"/>
<keyword evidence="6" id="KW-0051">Antiviral defense</keyword>
<evidence type="ECO:0000256" key="3">
    <source>
        <dbReference type="ARBA" id="ARBA00022759"/>
    </source>
</evidence>
<keyword evidence="2" id="KW-0479">Metal-binding</keyword>
<evidence type="ECO:0000256" key="5">
    <source>
        <dbReference type="ARBA" id="ARBA00022842"/>
    </source>
</evidence>
<keyword evidence="5" id="KW-0460">Magnesium</keyword>
<keyword evidence="4" id="KW-0378">Hydrolase</keyword>
<dbReference type="NCBIfam" id="TIGR03637">
    <property type="entry name" value="cas1_YPEST"/>
    <property type="match status" value="1"/>
</dbReference>
<dbReference type="AlphaFoldDB" id="A0A0H3H6E9"/>
<dbReference type="GO" id="GO:0016787">
    <property type="term" value="F:hydrolase activity"/>
    <property type="evidence" value="ECO:0007669"/>
    <property type="project" value="UniProtKB-KW"/>
</dbReference>
<dbReference type="Proteomes" id="UP000007843">
    <property type="component" value="Chromosome"/>
</dbReference>
<dbReference type="Gene3D" id="1.20.120.920">
    <property type="entry name" value="CRISPR-associated endonuclease Cas1, C-terminal domain"/>
    <property type="match status" value="1"/>
</dbReference>
<dbReference type="InterPro" id="IPR042211">
    <property type="entry name" value="CRISPR-assoc_Cas1_N"/>
</dbReference>
<dbReference type="CDD" id="cd09718">
    <property type="entry name" value="Cas1_I-F"/>
    <property type="match status" value="1"/>
</dbReference>
<dbReference type="HOGENOM" id="CLU_074119_0_0_6"/>
<evidence type="ECO:0000313" key="8">
    <source>
        <dbReference type="EMBL" id="AEX04891.1"/>
    </source>
</evidence>
<sequence>MPAKYIAPSDLKTILHSKRANIYYLEKCRVQVNGGRVEYVTSEGHESFYWNIPIANTTAIMLGMGTSVSQAAMREFARAGVMVGFCGTDGTPLYAANEVDIDVSWLSPQSEYRPTEYLQRWVSFWFTEMKRLEAAKCFQNIRLAQLEKHWLGSRMQRESLFSVNKEKLLGLTERARSGMSEADSHTALMLQEAQLTKALYKLAAQTSGYGDFKRAKRGGGLDLANRFLDQGNYLAYGLAAVAAWVTGIPHGLAVMHGKTRRGGLVFDLADLIKDALVMPQAFISAMQGDDDRDFRQACINHFQQSDSLDLMITALQETAAVVGGSAE</sequence>
<dbReference type="Gene3D" id="3.100.10.20">
    <property type="entry name" value="CRISPR-associated endonuclease Cas1, N-terminal domain"/>
    <property type="match status" value="1"/>
</dbReference>
<dbReference type="KEGG" id="kox:KOX_15835"/>
<protein>
    <submittedName>
        <fullName evidence="8">CRISPR-associated protein Cas1</fullName>
    </submittedName>
</protein>
<keyword evidence="7" id="KW-0238">DNA-binding</keyword>
<dbReference type="GO" id="GO:0046872">
    <property type="term" value="F:metal ion binding"/>
    <property type="evidence" value="ECO:0007669"/>
    <property type="project" value="UniProtKB-KW"/>
</dbReference>
<dbReference type="PATRIC" id="fig|1006551.4.peg.3170"/>
<dbReference type="GO" id="GO:0051607">
    <property type="term" value="P:defense response to virus"/>
    <property type="evidence" value="ECO:0007669"/>
    <property type="project" value="UniProtKB-KW"/>
</dbReference>
<evidence type="ECO:0000313" key="9">
    <source>
        <dbReference type="Proteomes" id="UP000007843"/>
    </source>
</evidence>